<accession>A0A3E4TT77</accession>
<comment type="caution">
    <text evidence="1">The sequence shown here is derived from an EMBL/GenBank/DDBJ whole genome shotgun (WGS) entry which is preliminary data.</text>
</comment>
<reference evidence="1 2" key="1">
    <citation type="submission" date="2018-08" db="EMBL/GenBank/DDBJ databases">
        <title>A genome reference for cultivated species of the human gut microbiota.</title>
        <authorList>
            <person name="Zou Y."/>
            <person name="Xue W."/>
            <person name="Luo G."/>
        </authorList>
    </citation>
    <scope>NUCLEOTIDE SEQUENCE [LARGE SCALE GENOMIC DNA]</scope>
    <source>
        <strain evidence="1 2">TF05-11AC</strain>
    </source>
</reference>
<name>A0A3E4TT77_9FIRM</name>
<protein>
    <submittedName>
        <fullName evidence="1">Uncharacterized protein</fullName>
    </submittedName>
</protein>
<sequence length="410" mass="48448">MDYAYDMNDYFSRQKTGGQTNSLISNQDSSAAVYIVEQLCNTDIFDFGINITDFSIQCETDDDLCISNIEYKIFIQIKSTKISETQFYEILDNFMINFKNEPRETYFVLVTFENFTVKNKKIIDRVENYRQILKDPYETQEKKERVKEELIENFELAKYVDIINRIKIVNRPLFRDDKDVPAIFSRYLRLVYGFKNQKEYLITDIYNELIAEVEKSRRTRSFINKEKIELIIGKNLVKDTLFEKIQFLIGYEKIENGYKKKTDIDEELIDLKKGNRMAIKKIFKGWRKAYRKEFFISMLHGAKDCPECGHPMMGNMNGLMGIGCPDCGYSPYVTMFSTCNCGNYEVIKCQPELIDFKILTYINEFYCDDRRCSKCNRLLSDQYSELRVVMLPVPYPFDNYKNIDEIYGDG</sequence>
<evidence type="ECO:0000313" key="2">
    <source>
        <dbReference type="Proteomes" id="UP000261257"/>
    </source>
</evidence>
<gene>
    <name evidence="1" type="ORF">DXC39_29930</name>
</gene>
<dbReference type="AlphaFoldDB" id="A0A3E4TT77"/>
<evidence type="ECO:0000313" key="1">
    <source>
        <dbReference type="EMBL" id="RGL94093.1"/>
    </source>
</evidence>
<dbReference type="EMBL" id="QSSQ01000055">
    <property type="protein sequence ID" value="RGL94093.1"/>
    <property type="molecule type" value="Genomic_DNA"/>
</dbReference>
<proteinExistence type="predicted"/>
<dbReference type="Proteomes" id="UP000261257">
    <property type="component" value="Unassembled WGS sequence"/>
</dbReference>
<organism evidence="1 2">
    <name type="scientific">Hungatella hathewayi</name>
    <dbReference type="NCBI Taxonomy" id="154046"/>
    <lineage>
        <taxon>Bacteria</taxon>
        <taxon>Bacillati</taxon>
        <taxon>Bacillota</taxon>
        <taxon>Clostridia</taxon>
        <taxon>Lachnospirales</taxon>
        <taxon>Lachnospiraceae</taxon>
        <taxon>Hungatella</taxon>
    </lineage>
</organism>